<keyword evidence="1" id="KW-0812">Transmembrane</keyword>
<evidence type="ECO:0000313" key="2">
    <source>
        <dbReference type="EMBL" id="JAH97324.1"/>
    </source>
</evidence>
<keyword evidence="1" id="KW-1133">Transmembrane helix</keyword>
<dbReference type="AlphaFoldDB" id="A0A0E9X426"/>
<reference evidence="2" key="1">
    <citation type="submission" date="2014-11" db="EMBL/GenBank/DDBJ databases">
        <authorList>
            <person name="Amaro Gonzalez C."/>
        </authorList>
    </citation>
    <scope>NUCLEOTIDE SEQUENCE</scope>
</reference>
<organism evidence="2">
    <name type="scientific">Anguilla anguilla</name>
    <name type="common">European freshwater eel</name>
    <name type="synonym">Muraena anguilla</name>
    <dbReference type="NCBI Taxonomy" id="7936"/>
    <lineage>
        <taxon>Eukaryota</taxon>
        <taxon>Metazoa</taxon>
        <taxon>Chordata</taxon>
        <taxon>Craniata</taxon>
        <taxon>Vertebrata</taxon>
        <taxon>Euteleostomi</taxon>
        <taxon>Actinopterygii</taxon>
        <taxon>Neopterygii</taxon>
        <taxon>Teleostei</taxon>
        <taxon>Anguilliformes</taxon>
        <taxon>Anguillidae</taxon>
        <taxon>Anguilla</taxon>
    </lineage>
</organism>
<name>A0A0E9X426_ANGAN</name>
<feature type="transmembrane region" description="Helical" evidence="1">
    <location>
        <begin position="26"/>
        <end position="46"/>
    </location>
</feature>
<evidence type="ECO:0000256" key="1">
    <source>
        <dbReference type="SAM" id="Phobius"/>
    </source>
</evidence>
<protein>
    <submittedName>
        <fullName evidence="2">Uncharacterized protein</fullName>
    </submittedName>
</protein>
<keyword evidence="1" id="KW-0472">Membrane</keyword>
<feature type="transmembrane region" description="Helical" evidence="1">
    <location>
        <begin position="78"/>
        <end position="97"/>
    </location>
</feature>
<sequence>MPTSWKVFLIYLTVEKGKVFLHNESILWSSTTVVFHGLVGCLVLLSSPEHSCFLTMYKTVYFDTPNILTISLMNLFRLFRLTMACITGINTSLVLRLRDTSSRIQMRMPLLE</sequence>
<proteinExistence type="predicted"/>
<accession>A0A0E9X426</accession>
<reference evidence="2" key="2">
    <citation type="journal article" date="2015" name="Fish Shellfish Immunol.">
        <title>Early steps in the European eel (Anguilla anguilla)-Vibrio vulnificus interaction in the gills: Role of the RtxA13 toxin.</title>
        <authorList>
            <person name="Callol A."/>
            <person name="Pajuelo D."/>
            <person name="Ebbesson L."/>
            <person name="Teles M."/>
            <person name="MacKenzie S."/>
            <person name="Amaro C."/>
        </authorList>
    </citation>
    <scope>NUCLEOTIDE SEQUENCE</scope>
</reference>
<dbReference type="EMBL" id="GBXM01011253">
    <property type="protein sequence ID" value="JAH97324.1"/>
    <property type="molecule type" value="Transcribed_RNA"/>
</dbReference>